<dbReference type="EMBL" id="KN817527">
    <property type="protein sequence ID" value="KJA26587.1"/>
    <property type="molecule type" value="Genomic_DNA"/>
</dbReference>
<accession>A0A0D2LG48</accession>
<name>A0A0D2LG48_HYPSF</name>
<sequence>MMTMWPAAVRQDLRNGLRAKRKGDFEIAIQYMTRAWNEARAMPRDAFNEQALLKISGIGIALAGTLEEAGQLVRAFEMYQDVLQYIRTAHLGPVIAKNTNADLDTLQASLSGPESYRTVALAYRLGELANKLSMPKEEEKWLVVSVEALLRLLNAPPPLGALSVPPEKNSKHTRALIKQLGLPVMFYQHNIAAPFEALGSFYARTGNPTYALPLYLQAISILIPTPPAVTNAEDYCRGAALMGNISEMIVRYQIRDGEPAEALVQAEAWANKGLELATTMREKVSKKCEACEEAYAVLLYNLAVVRELSGDKNRARQLLSESLEQSKAMGLDEGIKLANRALESLGVPPVETTARSLVSDEDLIASASLE</sequence>
<evidence type="ECO:0000313" key="1">
    <source>
        <dbReference type="EMBL" id="KJA26587.1"/>
    </source>
</evidence>
<evidence type="ECO:0008006" key="3">
    <source>
        <dbReference type="Google" id="ProtNLM"/>
    </source>
</evidence>
<protein>
    <recommendedName>
        <fullName evidence="3">MalT-like TPR region domain-containing protein</fullName>
    </recommendedName>
</protein>
<dbReference type="InterPro" id="IPR040201">
    <property type="entry name" value="Mrg3-like"/>
</dbReference>
<dbReference type="InterPro" id="IPR011990">
    <property type="entry name" value="TPR-like_helical_dom_sf"/>
</dbReference>
<keyword evidence="2" id="KW-1185">Reference proteome</keyword>
<dbReference type="Gene3D" id="1.25.40.10">
    <property type="entry name" value="Tetratricopeptide repeat domain"/>
    <property type="match status" value="1"/>
</dbReference>
<dbReference type="PANTHER" id="PTHR28142">
    <property type="entry name" value="MITOCHONDRIAL INNER MEMBRANE I-AAA PROTEASE SUPERCOMPLEX SUBUNIT MGR3-RELATED"/>
    <property type="match status" value="1"/>
</dbReference>
<gene>
    <name evidence="1" type="ORF">HYPSUDRAFT_279435</name>
</gene>
<reference evidence="2" key="1">
    <citation type="submission" date="2014-04" db="EMBL/GenBank/DDBJ databases">
        <title>Evolutionary Origins and Diversification of the Mycorrhizal Mutualists.</title>
        <authorList>
            <consortium name="DOE Joint Genome Institute"/>
            <consortium name="Mycorrhizal Genomics Consortium"/>
            <person name="Kohler A."/>
            <person name="Kuo A."/>
            <person name="Nagy L.G."/>
            <person name="Floudas D."/>
            <person name="Copeland A."/>
            <person name="Barry K.W."/>
            <person name="Cichocki N."/>
            <person name="Veneault-Fourrey C."/>
            <person name="LaButti K."/>
            <person name="Lindquist E.A."/>
            <person name="Lipzen A."/>
            <person name="Lundell T."/>
            <person name="Morin E."/>
            <person name="Murat C."/>
            <person name="Riley R."/>
            <person name="Ohm R."/>
            <person name="Sun H."/>
            <person name="Tunlid A."/>
            <person name="Henrissat B."/>
            <person name="Grigoriev I.V."/>
            <person name="Hibbett D.S."/>
            <person name="Martin F."/>
        </authorList>
    </citation>
    <scope>NUCLEOTIDE SEQUENCE [LARGE SCALE GENOMIC DNA]</scope>
    <source>
        <strain evidence="2">FD-334 SS-4</strain>
    </source>
</reference>
<dbReference type="PANTHER" id="PTHR28142:SF1">
    <property type="entry name" value="MITOCHONDRIAL INNER MEMBRANE I-AAA PROTEASE SUPERCOMPLEX SUBUNIT MGR3-RELATED"/>
    <property type="match status" value="1"/>
</dbReference>
<dbReference type="STRING" id="945553.A0A0D2LG48"/>
<dbReference type="OMA" id="RWGAMWE"/>
<proteinExistence type="predicted"/>
<dbReference type="Proteomes" id="UP000054270">
    <property type="component" value="Unassembled WGS sequence"/>
</dbReference>
<dbReference type="SUPFAM" id="SSF48452">
    <property type="entry name" value="TPR-like"/>
    <property type="match status" value="1"/>
</dbReference>
<dbReference type="OrthoDB" id="10050400at2759"/>
<organism evidence="1 2">
    <name type="scientific">Hypholoma sublateritium (strain FD-334 SS-4)</name>
    <dbReference type="NCBI Taxonomy" id="945553"/>
    <lineage>
        <taxon>Eukaryota</taxon>
        <taxon>Fungi</taxon>
        <taxon>Dikarya</taxon>
        <taxon>Basidiomycota</taxon>
        <taxon>Agaricomycotina</taxon>
        <taxon>Agaricomycetes</taxon>
        <taxon>Agaricomycetidae</taxon>
        <taxon>Agaricales</taxon>
        <taxon>Agaricineae</taxon>
        <taxon>Strophariaceae</taxon>
        <taxon>Hypholoma</taxon>
    </lineage>
</organism>
<dbReference type="AlphaFoldDB" id="A0A0D2LG48"/>
<evidence type="ECO:0000313" key="2">
    <source>
        <dbReference type="Proteomes" id="UP000054270"/>
    </source>
</evidence>